<dbReference type="Proteomes" id="UP000094243">
    <property type="component" value="Unassembled WGS sequence"/>
</dbReference>
<evidence type="ECO:0000313" key="2">
    <source>
        <dbReference type="EMBL" id="ODQ86280.1"/>
    </source>
</evidence>
<proteinExistence type="predicted"/>
<dbReference type="AlphaFoldDB" id="A0A1E3R8M7"/>
<name>A0A1E3R8M7_9MYCO</name>
<dbReference type="Pfam" id="PF02467">
    <property type="entry name" value="Whib"/>
    <property type="match status" value="1"/>
</dbReference>
<keyword evidence="3" id="KW-1185">Reference proteome</keyword>
<evidence type="ECO:0000259" key="1">
    <source>
        <dbReference type="PROSITE" id="PS51674"/>
    </source>
</evidence>
<dbReference type="EMBL" id="MIGZ01000152">
    <property type="protein sequence ID" value="ODQ86280.1"/>
    <property type="molecule type" value="Genomic_DNA"/>
</dbReference>
<organism evidence="2 3">
    <name type="scientific">Mycolicibacterium holsaticum</name>
    <dbReference type="NCBI Taxonomy" id="152142"/>
    <lineage>
        <taxon>Bacteria</taxon>
        <taxon>Bacillati</taxon>
        <taxon>Actinomycetota</taxon>
        <taxon>Actinomycetes</taxon>
        <taxon>Mycobacteriales</taxon>
        <taxon>Mycobacteriaceae</taxon>
        <taxon>Mycolicibacterium</taxon>
    </lineage>
</organism>
<dbReference type="InterPro" id="IPR034768">
    <property type="entry name" value="4FE4S_WBL"/>
</dbReference>
<sequence>MPGSAPTGGKTTEDIPLGLCTRDPDRWTITADEGAKAVCRACPRRWRCAQQACETPAAEGIWAGILIPESGRARRFALRQLRSLAELNGYPVRHRRDAVEHSA</sequence>
<comment type="caution">
    <text evidence="2">The sequence shown here is derived from an EMBL/GenBank/DDBJ whole genome shotgun (WGS) entry which is preliminary data.</text>
</comment>
<feature type="domain" description="4Fe-4S Wbl-type" evidence="1">
    <location>
        <begin position="19"/>
        <end position="72"/>
    </location>
</feature>
<dbReference type="PROSITE" id="PS51674">
    <property type="entry name" value="4FE4S_WBL"/>
    <property type="match status" value="1"/>
</dbReference>
<reference evidence="3" key="1">
    <citation type="submission" date="2016-09" db="EMBL/GenBank/DDBJ databases">
        <authorList>
            <person name="Greninger A.L."/>
            <person name="Jerome K.R."/>
            <person name="Mcnair B."/>
            <person name="Wallis C."/>
            <person name="Fang F."/>
        </authorList>
    </citation>
    <scope>NUCLEOTIDE SEQUENCE [LARGE SCALE GENOMIC DNA]</scope>
    <source>
        <strain evidence="3">M7</strain>
    </source>
</reference>
<protein>
    <submittedName>
        <fullName evidence="2">Transcription factor WhiB</fullName>
    </submittedName>
</protein>
<accession>A0A1E3R8M7</accession>
<evidence type="ECO:0000313" key="3">
    <source>
        <dbReference type="Proteomes" id="UP000094243"/>
    </source>
</evidence>
<gene>
    <name evidence="2" type="ORF">BHQ17_21235</name>
</gene>